<sequence>MKTILKFFAVAACAASLSACAAGRSVVTLDQAKITAPAQVQSVAVKIVQVTDARAFEEDPPNPSDPSLSSDDLHDAGLKARAIGRKRNGYGMAMGEVMLPEGSTVSGVIRTAVANGFREAGYRVVEAGQDGFDQARPVSLRIEQYWCWFQPGFFGVTVHNKGRIDVTGPLPNGATALVVQSGAKQTMMAVTEDDWQKIASEGLASLTANTAAALQGKPQKIVSH</sequence>
<evidence type="ECO:0000256" key="1">
    <source>
        <dbReference type="SAM" id="MobiDB-lite"/>
    </source>
</evidence>
<dbReference type="EMBL" id="MLJW01000158">
    <property type="protein sequence ID" value="OIQ95890.1"/>
    <property type="molecule type" value="Genomic_DNA"/>
</dbReference>
<accession>A0A1J5RK72</accession>
<feature type="region of interest" description="Disordered" evidence="1">
    <location>
        <begin position="54"/>
        <end position="73"/>
    </location>
</feature>
<evidence type="ECO:0000313" key="2">
    <source>
        <dbReference type="EMBL" id="OIQ95890.1"/>
    </source>
</evidence>
<proteinExistence type="predicted"/>
<dbReference type="PROSITE" id="PS51257">
    <property type="entry name" value="PROKAR_LIPOPROTEIN"/>
    <property type="match status" value="1"/>
</dbReference>
<gene>
    <name evidence="2" type="ORF">GALL_221360</name>
</gene>
<name>A0A1J5RK72_9ZZZZ</name>
<reference evidence="2" key="1">
    <citation type="submission" date="2016-10" db="EMBL/GenBank/DDBJ databases">
        <title>Sequence of Gallionella enrichment culture.</title>
        <authorList>
            <person name="Poehlein A."/>
            <person name="Muehling M."/>
            <person name="Daniel R."/>
        </authorList>
    </citation>
    <scope>NUCLEOTIDE SEQUENCE</scope>
</reference>
<organism evidence="2">
    <name type="scientific">mine drainage metagenome</name>
    <dbReference type="NCBI Taxonomy" id="410659"/>
    <lineage>
        <taxon>unclassified sequences</taxon>
        <taxon>metagenomes</taxon>
        <taxon>ecological metagenomes</taxon>
    </lineage>
</organism>
<dbReference type="AlphaFoldDB" id="A0A1J5RK72"/>
<protein>
    <recommendedName>
        <fullName evidence="3">Flagellar biosynthesis protein</fullName>
    </recommendedName>
</protein>
<evidence type="ECO:0008006" key="3">
    <source>
        <dbReference type="Google" id="ProtNLM"/>
    </source>
</evidence>
<comment type="caution">
    <text evidence="2">The sequence shown here is derived from an EMBL/GenBank/DDBJ whole genome shotgun (WGS) entry which is preliminary data.</text>
</comment>